<name>A0A8T0I623_CERPU</name>
<dbReference type="InterPro" id="IPR007789">
    <property type="entry name" value="DUF688"/>
</dbReference>
<evidence type="ECO:0000313" key="4">
    <source>
        <dbReference type="Proteomes" id="UP000822688"/>
    </source>
</evidence>
<dbReference type="EMBL" id="CM026424">
    <property type="protein sequence ID" value="KAG0578455.1"/>
    <property type="molecule type" value="Genomic_DNA"/>
</dbReference>
<feature type="region of interest" description="Disordered" evidence="1">
    <location>
        <begin position="259"/>
        <end position="321"/>
    </location>
</feature>
<dbReference type="Proteomes" id="UP000822688">
    <property type="component" value="Chromosome 4"/>
</dbReference>
<keyword evidence="4" id="KW-1185">Reference proteome</keyword>
<comment type="caution">
    <text evidence="2">The sequence shown here is derived from an EMBL/GenBank/DDBJ whole genome shotgun (WGS) entry which is preliminary data.</text>
</comment>
<dbReference type="AlphaFoldDB" id="A0A8T0I623"/>
<organism evidence="2 4">
    <name type="scientific">Ceratodon purpureus</name>
    <name type="common">Fire moss</name>
    <name type="synonym">Dicranum purpureum</name>
    <dbReference type="NCBI Taxonomy" id="3225"/>
    <lineage>
        <taxon>Eukaryota</taxon>
        <taxon>Viridiplantae</taxon>
        <taxon>Streptophyta</taxon>
        <taxon>Embryophyta</taxon>
        <taxon>Bryophyta</taxon>
        <taxon>Bryophytina</taxon>
        <taxon>Bryopsida</taxon>
        <taxon>Dicranidae</taxon>
        <taxon>Pseudoditrichales</taxon>
        <taxon>Ditrichaceae</taxon>
        <taxon>Ceratodon</taxon>
    </lineage>
</organism>
<feature type="region of interest" description="Disordered" evidence="1">
    <location>
        <begin position="92"/>
        <end position="115"/>
    </location>
</feature>
<protein>
    <submittedName>
        <fullName evidence="2">Uncharacterized protein</fullName>
    </submittedName>
</protein>
<dbReference type="Pfam" id="PF05097">
    <property type="entry name" value="DUF688"/>
    <property type="match status" value="1"/>
</dbReference>
<proteinExistence type="predicted"/>
<feature type="region of interest" description="Disordered" evidence="1">
    <location>
        <begin position="22"/>
        <end position="44"/>
    </location>
</feature>
<gene>
    <name evidence="2" type="ORF">KC19_4G024200</name>
    <name evidence="3" type="ORF">KC19_4G024600</name>
</gene>
<sequence>MEALAVLRLSVSPRRNNDAHAALEDAEEIALPTPYTSPPSSPRHAFTMDVEESPLGEVRAAIPFVWELIPGTPKDDFEMQTVDVGVIFDMSEETGSEGHGSSRSSEDDSESLSRDSSKIEFEFCTRFEGIVEPSLAMSTADELLSNGQVVPLRLPPRLQGVKHLRSSDSSCSDISSNGSSFKSCHSPQSPQSPHVLNVGSKLTLCGLMRTLESEPEEVTILGMQERKQKIRSLSPLRFLSMERSNLSSEAYFSRDSVSSASSFSSSSSRAETTVDSPQALWDSPDGKRNKGRTLNDLVPDMPIASRGTEGVKVSSSKETTHDVAKPRLVESGRQLLKKHQDNGSPAAEKIDVISQLSPSYASSRLSSSPSVDMHFKTSKREQLGRALFGSRFGTFCSCLGIPPDSH</sequence>
<evidence type="ECO:0000313" key="2">
    <source>
        <dbReference type="EMBL" id="KAG0578455.1"/>
    </source>
</evidence>
<evidence type="ECO:0000256" key="1">
    <source>
        <dbReference type="SAM" id="MobiDB-lite"/>
    </source>
</evidence>
<dbReference type="EMBL" id="CM026424">
    <property type="protein sequence ID" value="KAG0578459.1"/>
    <property type="molecule type" value="Genomic_DNA"/>
</dbReference>
<feature type="compositionally biased region" description="Low complexity" evidence="1">
    <location>
        <begin position="259"/>
        <end position="276"/>
    </location>
</feature>
<reference evidence="2" key="1">
    <citation type="submission" date="2020-06" db="EMBL/GenBank/DDBJ databases">
        <title>WGS assembly of Ceratodon purpureus strain R40.</title>
        <authorList>
            <person name="Carey S.B."/>
            <person name="Jenkins J."/>
            <person name="Shu S."/>
            <person name="Lovell J.T."/>
            <person name="Sreedasyam A."/>
            <person name="Maumus F."/>
            <person name="Tiley G.P."/>
            <person name="Fernandez-Pozo N."/>
            <person name="Barry K."/>
            <person name="Chen C."/>
            <person name="Wang M."/>
            <person name="Lipzen A."/>
            <person name="Daum C."/>
            <person name="Saski C.A."/>
            <person name="Payton A.C."/>
            <person name="Mcbreen J.C."/>
            <person name="Conrad R.E."/>
            <person name="Kollar L.M."/>
            <person name="Olsson S."/>
            <person name="Huttunen S."/>
            <person name="Landis J.B."/>
            <person name="Wickett N.J."/>
            <person name="Johnson M.G."/>
            <person name="Rensing S.A."/>
            <person name="Grimwood J."/>
            <person name="Schmutz J."/>
            <person name="Mcdaniel S.F."/>
        </authorList>
    </citation>
    <scope>NUCLEOTIDE SEQUENCE</scope>
    <source>
        <strain evidence="2">R40</strain>
    </source>
</reference>
<accession>A0A8T0I623</accession>
<evidence type="ECO:0000313" key="3">
    <source>
        <dbReference type="EMBL" id="KAG0578459.1"/>
    </source>
</evidence>